<dbReference type="PATRIC" id="fig|1136941.3.peg.3584"/>
<dbReference type="PROSITE" id="PS00166">
    <property type="entry name" value="ENOYL_COA_HYDRATASE"/>
    <property type="match status" value="1"/>
</dbReference>
<comment type="similarity">
    <text evidence="2 10">Belongs to the enoyl-CoA hydratase/isomerase family.</text>
</comment>
<dbReference type="InterPro" id="IPR029045">
    <property type="entry name" value="ClpP/crotonase-like_dom_sf"/>
</dbReference>
<dbReference type="OrthoDB" id="4284283at2"/>
<name>A0A0N9NFV3_9ACTN</name>
<evidence type="ECO:0000256" key="1">
    <source>
        <dbReference type="ARBA" id="ARBA00002994"/>
    </source>
</evidence>
<evidence type="ECO:0000313" key="12">
    <source>
        <dbReference type="Proteomes" id="UP000063789"/>
    </source>
</evidence>
<keyword evidence="4" id="KW-0443">Lipid metabolism</keyword>
<evidence type="ECO:0000256" key="4">
    <source>
        <dbReference type="ARBA" id="ARBA00022832"/>
    </source>
</evidence>
<proteinExistence type="inferred from homology"/>
<reference evidence="11 12" key="2">
    <citation type="journal article" date="2017" name="Int. J. Syst. Evol. Microbiol.">
        <title>Gordonia phthalatica sp. nov., a di-n-butyl phthalate-degrading bacterium isolated from activated sludge.</title>
        <authorList>
            <person name="Jin D."/>
            <person name="Kong X."/>
            <person name="Jia M."/>
            <person name="Yu X."/>
            <person name="Wang X."/>
            <person name="Zhuang X."/>
            <person name="Deng Y."/>
            <person name="Bai Z."/>
        </authorList>
    </citation>
    <scope>NUCLEOTIDE SEQUENCE [LARGE SCALE GENOMIC DNA]</scope>
    <source>
        <strain evidence="11 12">QH-11</strain>
    </source>
</reference>
<evidence type="ECO:0000256" key="8">
    <source>
        <dbReference type="ARBA" id="ARBA00039456"/>
    </source>
</evidence>
<dbReference type="FunFam" id="3.90.226.10:FF:000009">
    <property type="entry name" value="Carnitinyl-CoA dehydratase"/>
    <property type="match status" value="1"/>
</dbReference>
<dbReference type="EC" id="4.2.1.17" evidence="3"/>
<keyword evidence="4" id="KW-0276">Fatty acid metabolism</keyword>
<comment type="catalytic activity">
    <reaction evidence="7">
        <text>a 4-saturated-(3S)-3-hydroxyacyl-CoA = a (3E)-enoyl-CoA + H2O</text>
        <dbReference type="Rhea" id="RHEA:20724"/>
        <dbReference type="ChEBI" id="CHEBI:15377"/>
        <dbReference type="ChEBI" id="CHEBI:58521"/>
        <dbReference type="ChEBI" id="CHEBI:137480"/>
        <dbReference type="EC" id="4.2.1.17"/>
    </reaction>
</comment>
<dbReference type="PANTHER" id="PTHR43802">
    <property type="entry name" value="ENOYL-COA HYDRATASE"/>
    <property type="match status" value="1"/>
</dbReference>
<dbReference type="PANTHER" id="PTHR43802:SF1">
    <property type="entry name" value="IP11341P-RELATED"/>
    <property type="match status" value="1"/>
</dbReference>
<keyword evidence="5" id="KW-0456">Lyase</keyword>
<dbReference type="GO" id="GO:0006631">
    <property type="term" value="P:fatty acid metabolic process"/>
    <property type="evidence" value="ECO:0007669"/>
    <property type="project" value="UniProtKB-KW"/>
</dbReference>
<comment type="catalytic activity">
    <reaction evidence="6">
        <text>a (3S)-3-hydroxyacyl-CoA = a (2E)-enoyl-CoA + H2O</text>
        <dbReference type="Rhea" id="RHEA:16105"/>
        <dbReference type="ChEBI" id="CHEBI:15377"/>
        <dbReference type="ChEBI" id="CHEBI:57318"/>
        <dbReference type="ChEBI" id="CHEBI:58856"/>
        <dbReference type="EC" id="4.2.1.17"/>
    </reaction>
</comment>
<dbReference type="GO" id="GO:0004300">
    <property type="term" value="F:enoyl-CoA hydratase activity"/>
    <property type="evidence" value="ECO:0007669"/>
    <property type="project" value="UniProtKB-EC"/>
</dbReference>
<dbReference type="STRING" id="1136941.ACH46_17535"/>
<gene>
    <name evidence="11" type="ORF">ACH46_17535</name>
</gene>
<dbReference type="KEGG" id="goq:ACH46_17535"/>
<dbReference type="InterPro" id="IPR014748">
    <property type="entry name" value="Enoyl-CoA_hydra_C"/>
</dbReference>
<evidence type="ECO:0000256" key="9">
    <source>
        <dbReference type="ARBA" id="ARBA00073436"/>
    </source>
</evidence>
<evidence type="ECO:0000256" key="2">
    <source>
        <dbReference type="ARBA" id="ARBA00005254"/>
    </source>
</evidence>
<evidence type="ECO:0000256" key="3">
    <source>
        <dbReference type="ARBA" id="ARBA00012076"/>
    </source>
</evidence>
<dbReference type="EMBL" id="CP011853">
    <property type="protein sequence ID" value="ALG85963.1"/>
    <property type="molecule type" value="Genomic_DNA"/>
</dbReference>
<dbReference type="AlphaFoldDB" id="A0A0N9NFV3"/>
<dbReference type="Proteomes" id="UP000063789">
    <property type="component" value="Chromosome"/>
</dbReference>
<dbReference type="SUPFAM" id="SSF52096">
    <property type="entry name" value="ClpP/crotonase"/>
    <property type="match status" value="1"/>
</dbReference>
<organism evidence="11 12">
    <name type="scientific">Gordonia phthalatica</name>
    <dbReference type="NCBI Taxonomy" id="1136941"/>
    <lineage>
        <taxon>Bacteria</taxon>
        <taxon>Bacillati</taxon>
        <taxon>Actinomycetota</taxon>
        <taxon>Actinomycetes</taxon>
        <taxon>Mycobacteriales</taxon>
        <taxon>Gordoniaceae</taxon>
        <taxon>Gordonia</taxon>
    </lineage>
</organism>
<reference evidence="12" key="1">
    <citation type="submission" date="2015-06" db="EMBL/GenBank/DDBJ databases">
        <title>Complete genome sequence and metabolic analysis of phthalate degradation pathway in Gordonia sp. QH-11.</title>
        <authorList>
            <person name="Jin D."/>
            <person name="Kong X."/>
            <person name="Bai Z."/>
        </authorList>
    </citation>
    <scope>NUCLEOTIDE SEQUENCE [LARGE SCALE GENOMIC DNA]</scope>
    <source>
        <strain evidence="12">QH-11</strain>
    </source>
</reference>
<keyword evidence="12" id="KW-1185">Reference proteome</keyword>
<accession>A0A0N9NFV3</accession>
<evidence type="ECO:0000256" key="10">
    <source>
        <dbReference type="RuleBase" id="RU003707"/>
    </source>
</evidence>
<dbReference type="RefSeq" id="WP_062394062.1">
    <property type="nucleotide sequence ID" value="NZ_CP011853.1"/>
</dbReference>
<protein>
    <recommendedName>
        <fullName evidence="8">Probable enoyl-CoA hydratase EchA17</fullName>
        <ecNumber evidence="3">4.2.1.17</ecNumber>
    </recommendedName>
    <alternativeName>
        <fullName evidence="9">Probable enoyl-CoA hydratase echA17</fullName>
    </alternativeName>
</protein>
<comment type="function">
    <text evidence="1">Could possibly oxidize fatty acids using specific components.</text>
</comment>
<dbReference type="InterPro" id="IPR018376">
    <property type="entry name" value="Enoyl-CoA_hyd/isom_CS"/>
</dbReference>
<evidence type="ECO:0000256" key="7">
    <source>
        <dbReference type="ARBA" id="ARBA00023717"/>
    </source>
</evidence>
<dbReference type="NCBIfam" id="NF006100">
    <property type="entry name" value="PRK08252.1"/>
    <property type="match status" value="1"/>
</dbReference>
<dbReference type="CDD" id="cd06558">
    <property type="entry name" value="crotonase-like"/>
    <property type="match status" value="1"/>
</dbReference>
<dbReference type="Gene3D" id="3.90.226.10">
    <property type="entry name" value="2-enoyl-CoA Hydratase, Chain A, domain 1"/>
    <property type="match status" value="1"/>
</dbReference>
<dbReference type="Gene3D" id="1.10.12.10">
    <property type="entry name" value="Lyase 2-enoyl-coa Hydratase, Chain A, domain 2"/>
    <property type="match status" value="1"/>
</dbReference>
<evidence type="ECO:0000256" key="6">
    <source>
        <dbReference type="ARBA" id="ARBA00023709"/>
    </source>
</evidence>
<sequence>MSDTSASPVLYDLRDGVAVITLNRPEAMNSVNAALATGLGEAIEKAATDPAARVVVLTGTGRAFCAGADLKAISRGESIAAEGHPEWGFAGLAQHWLDKPIIAAVNGFAMGGGTELALASDLVVAADTAVFGLPEVKRGLIAGAGGVIRLQRQLPMKRALELALTGDGIEAAVALDWGLINRVVPADQVLDTALELARKIAANAPLSVQYSKQMLYRTQSGPSDWNPAWGTEEPWAVNGELGLKVFTSADAMEGPRAFAEKREPNWQGK</sequence>
<evidence type="ECO:0000313" key="11">
    <source>
        <dbReference type="EMBL" id="ALG85963.1"/>
    </source>
</evidence>
<dbReference type="InterPro" id="IPR001753">
    <property type="entry name" value="Enoyl-CoA_hydra/iso"/>
</dbReference>
<dbReference type="Pfam" id="PF00378">
    <property type="entry name" value="ECH_1"/>
    <property type="match status" value="1"/>
</dbReference>
<evidence type="ECO:0000256" key="5">
    <source>
        <dbReference type="ARBA" id="ARBA00023239"/>
    </source>
</evidence>